<feature type="transmembrane region" description="Helical" evidence="1">
    <location>
        <begin position="195"/>
        <end position="213"/>
    </location>
</feature>
<feature type="transmembrane region" description="Helical" evidence="1">
    <location>
        <begin position="388"/>
        <end position="408"/>
    </location>
</feature>
<dbReference type="PANTHER" id="PTHR35791:SF1">
    <property type="entry name" value="UPF0754 MEMBRANE PROTEIN YHEB"/>
    <property type="match status" value="1"/>
</dbReference>
<protein>
    <recommendedName>
        <fullName evidence="4">DUF445 domain-containing protein</fullName>
    </recommendedName>
</protein>
<evidence type="ECO:0000313" key="2">
    <source>
        <dbReference type="EMBL" id="BDA77649.1"/>
    </source>
</evidence>
<gene>
    <name evidence="2" type="ORF">LPTSP3_g05790</name>
</gene>
<keyword evidence="1" id="KW-0812">Transmembrane</keyword>
<dbReference type="PANTHER" id="PTHR35791">
    <property type="entry name" value="UPF0754 MEMBRANE PROTEIN YHEB"/>
    <property type="match status" value="1"/>
</dbReference>
<evidence type="ECO:0000313" key="3">
    <source>
        <dbReference type="Proteomes" id="UP000245263"/>
    </source>
</evidence>
<feature type="transmembrane region" description="Helical" evidence="1">
    <location>
        <begin position="219"/>
        <end position="239"/>
    </location>
</feature>
<feature type="transmembrane region" description="Helical" evidence="1">
    <location>
        <begin position="15"/>
        <end position="36"/>
    </location>
</feature>
<dbReference type="EMBL" id="AP025028">
    <property type="protein sequence ID" value="BDA77649.1"/>
    <property type="molecule type" value="Genomic_DNA"/>
</dbReference>
<reference evidence="2 3" key="1">
    <citation type="submission" date="2021-08" db="EMBL/GenBank/DDBJ databases">
        <title>Complete genome sequence of Leptospira kobayashii strain E30.</title>
        <authorList>
            <person name="Nakao R."/>
            <person name="Nakamura S."/>
            <person name="Masuzawa T."/>
            <person name="Koizumi N."/>
        </authorList>
    </citation>
    <scope>NUCLEOTIDE SEQUENCE [LARGE SCALE GENOMIC DNA]</scope>
    <source>
        <strain evidence="2 3">E30</strain>
    </source>
</reference>
<evidence type="ECO:0008006" key="4">
    <source>
        <dbReference type="Google" id="ProtNLM"/>
    </source>
</evidence>
<evidence type="ECO:0000256" key="1">
    <source>
        <dbReference type="SAM" id="Phobius"/>
    </source>
</evidence>
<dbReference type="Proteomes" id="UP000245263">
    <property type="component" value="Chromosome 1"/>
</dbReference>
<keyword evidence="1" id="KW-0472">Membrane</keyword>
<accession>A0ABM7UGN9</accession>
<name>A0ABM7UGN9_9LEPT</name>
<organism evidence="2 3">
    <name type="scientific">Leptospira kobayashii</name>
    <dbReference type="NCBI Taxonomy" id="1917830"/>
    <lineage>
        <taxon>Bacteria</taxon>
        <taxon>Pseudomonadati</taxon>
        <taxon>Spirochaetota</taxon>
        <taxon>Spirochaetia</taxon>
        <taxon>Leptospirales</taxon>
        <taxon>Leptospiraceae</taxon>
        <taxon>Leptospira</taxon>
    </lineage>
</organism>
<sequence length="409" mass="46934">MDSTMPHELVSLETLKLLCIPFTYGFVGWVTNWLALKMTFYPLKFWGIPPYLGWQGIIPRKAHKMASKSVDVITERLLNIQEVFLKVDPVRAEKEFLPSIDSSIKESMHEFAESLDSRIWPMLPDLVKEEIYHKVKRETGFTIRNVIRKLQADIDSLFDVKALVLKKLSGDNVSLVVELFQEVGAPEFKFIERSGFYFGFLLGLVQMVIWMYFPIWWTLPLQGVIVGYLTNYLALEMIFRPLYPTKILGIFTYQGLFLKRQRAVSLLYAKLVAEKILTPKNIMEELVFGKAAAEILETIRRAILKQVDNITTLAKPILYASGRWENYEVVKEKIAKTMSETAIRNSSELEAYLGEAMELEKTMGERMASLPPDEFESILRSAFQEDEMLLILVGAALGAVVGWSQIYFL</sequence>
<proteinExistence type="predicted"/>
<keyword evidence="1" id="KW-1133">Transmembrane helix</keyword>
<keyword evidence="3" id="KW-1185">Reference proteome</keyword>